<dbReference type="STRING" id="3088.A0A383WGX8"/>
<reference evidence="6 7" key="1">
    <citation type="submission" date="2016-10" db="EMBL/GenBank/DDBJ databases">
        <authorList>
            <person name="Cai Z."/>
        </authorList>
    </citation>
    <scope>NUCLEOTIDE SEQUENCE [LARGE SCALE GENOMIC DNA]</scope>
</reference>
<keyword evidence="1" id="KW-0934">Plastid</keyword>
<evidence type="ECO:0000256" key="4">
    <source>
        <dbReference type="SAM" id="MobiDB-lite"/>
    </source>
</evidence>
<evidence type="ECO:0000256" key="1">
    <source>
        <dbReference type="ARBA" id="ARBA00022805"/>
    </source>
</evidence>
<evidence type="ECO:0000256" key="2">
    <source>
        <dbReference type="ARBA" id="ARBA00023136"/>
    </source>
</evidence>
<feature type="region of interest" description="Disordered" evidence="4">
    <location>
        <begin position="146"/>
        <end position="202"/>
    </location>
</feature>
<feature type="region of interest" description="Disordered" evidence="4">
    <location>
        <begin position="1"/>
        <end position="94"/>
    </location>
</feature>
<feature type="compositionally biased region" description="Low complexity" evidence="4">
    <location>
        <begin position="66"/>
        <end position="94"/>
    </location>
</feature>
<dbReference type="GO" id="GO:0009707">
    <property type="term" value="C:chloroplast outer membrane"/>
    <property type="evidence" value="ECO:0007669"/>
    <property type="project" value="UniProtKB-SubCell"/>
</dbReference>
<keyword evidence="2" id="KW-0472">Membrane</keyword>
<feature type="compositionally biased region" description="Acidic residues" evidence="4">
    <location>
        <begin position="178"/>
        <end position="197"/>
    </location>
</feature>
<dbReference type="Gene3D" id="2.40.160.50">
    <property type="entry name" value="membrane protein fhac: a member of the omp85/tpsb transporter family"/>
    <property type="match status" value="1"/>
</dbReference>
<evidence type="ECO:0000313" key="7">
    <source>
        <dbReference type="Proteomes" id="UP000256970"/>
    </source>
</evidence>
<evidence type="ECO:0000256" key="3">
    <source>
        <dbReference type="ARBA" id="ARBA00024013"/>
    </source>
</evidence>
<dbReference type="EMBL" id="FNXT01001265">
    <property type="protein sequence ID" value="SZX76755.1"/>
    <property type="molecule type" value="Genomic_DNA"/>
</dbReference>
<gene>
    <name evidence="6" type="ORF">BQ4739_LOCUS17127</name>
</gene>
<comment type="subcellular location">
    <subcellularLocation>
        <location evidence="3">Plastid</location>
        <location evidence="3">Chloroplast outer membrane</location>
    </subcellularLocation>
</comment>
<dbReference type="Pfam" id="PF01103">
    <property type="entry name" value="Omp85"/>
    <property type="match status" value="1"/>
</dbReference>
<sequence length="867" mass="93908">MLSSHSLLGRAPCPTSRTGVAPTVKPKALQRRPLQCRLQAGSSSSSSSSSSGPEPVCNQQQHQQDAAGPSSSSINSNQAAAPSSSARSRQQQLLGGAALGSAAAALPSLGGGGSGNGSWGAGGSGGSGWGWGWGFGGSSSSGGSGGPLFDIAAADDKDKPAKKKKKSKKSKKQQEEEQQREEEDDGMDITESEEEPVGPEAETRAALLVTSETEAAENREGLDPSQRHGTHRCVEVVIEGWPEVGALPRSGELKDLLAVQEGFYFDAQDIIEDRRKLELQYDEYIASVDVRTEYVDDKSNHQRVIYKFRPFVFEGIDTIEIKGSSLMPQRVVDEIVKSCLPPNPYRVDIGLMDKVREKIEKWYQDRGLPFCYVGYFDGMEEGTLRANVIEAKVNNVSVRYERPRNGESDNEIYSQGEVVPAEKIISAAGFKKGEHYHIDDGQDAINNIYACGLIEEINIEPEQDMSDPSKINIRVVVEEVAPKSMELDLDWAFQMKDGVPQVTRQSLIPGGSVELTHENLFGDSQSLSLSLSSSDWRNPAADLGFQMSYTEPFYAPNTTRNVQVFNTRKMSPVFTPGAESDVPPVFVDRFGAKAWTSHTGGQDNKVEHNLLLQNISTVDENGQAVVKGTKVSRGYYADNGPPTTLSGTGKDVSLSYQGFAAMDNVQFVNGNQLGTRMLLQVDQGLNLQVPLPGGRKLGFSGGLYNRMVASLTHFMQLPGLAPLTDDDVWLKRKAPNTLVLHGRVGNCLGDMGSYDYFTLGGPYSVRGYSPGELGACRRFVEAAAEVRLPLKNYSEKMPGTLYAFAELGSDLGSSRSLAGSPTEFYRKAGHGATYGLGLKALGACRFEYARDCNAGTGAVFVQWGERF</sequence>
<protein>
    <recommendedName>
        <fullName evidence="5">Bacterial surface antigen (D15) domain-containing protein</fullName>
    </recommendedName>
</protein>
<accession>A0A383WGX8</accession>
<dbReference type="AlphaFoldDB" id="A0A383WGX8"/>
<feature type="compositionally biased region" description="Basic residues" evidence="4">
    <location>
        <begin position="160"/>
        <end position="171"/>
    </location>
</feature>
<keyword evidence="1" id="KW-1002">Plastid outer membrane</keyword>
<dbReference type="Gene3D" id="3.10.20.310">
    <property type="entry name" value="membrane protein fhac"/>
    <property type="match status" value="1"/>
</dbReference>
<feature type="compositionally biased region" description="Low complexity" evidence="4">
    <location>
        <begin position="42"/>
        <end position="51"/>
    </location>
</feature>
<dbReference type="InterPro" id="IPR039910">
    <property type="entry name" value="D15-like"/>
</dbReference>
<feature type="domain" description="Bacterial surface antigen (D15)" evidence="5">
    <location>
        <begin position="519"/>
        <end position="850"/>
    </location>
</feature>
<dbReference type="Proteomes" id="UP000256970">
    <property type="component" value="Unassembled WGS sequence"/>
</dbReference>
<dbReference type="PANTHER" id="PTHR12815">
    <property type="entry name" value="SORTING AND ASSEMBLY MACHINERY SAMM50 PROTEIN FAMILY MEMBER"/>
    <property type="match status" value="1"/>
</dbReference>
<organism evidence="6 7">
    <name type="scientific">Tetradesmus obliquus</name>
    <name type="common">Green alga</name>
    <name type="synonym">Acutodesmus obliquus</name>
    <dbReference type="NCBI Taxonomy" id="3088"/>
    <lineage>
        <taxon>Eukaryota</taxon>
        <taxon>Viridiplantae</taxon>
        <taxon>Chlorophyta</taxon>
        <taxon>core chlorophytes</taxon>
        <taxon>Chlorophyceae</taxon>
        <taxon>CS clade</taxon>
        <taxon>Sphaeropleales</taxon>
        <taxon>Scenedesmaceae</taxon>
        <taxon>Tetradesmus</taxon>
    </lineage>
</organism>
<evidence type="ECO:0000259" key="5">
    <source>
        <dbReference type="Pfam" id="PF01103"/>
    </source>
</evidence>
<proteinExistence type="predicted"/>
<evidence type="ECO:0000313" key="6">
    <source>
        <dbReference type="EMBL" id="SZX76755.1"/>
    </source>
</evidence>
<keyword evidence="7" id="KW-1185">Reference proteome</keyword>
<dbReference type="PANTHER" id="PTHR12815:SF42">
    <property type="entry name" value="BACTERIAL SURFACE ANTIGEN (D15) DOMAIN-CONTAINING PROTEIN"/>
    <property type="match status" value="1"/>
</dbReference>
<name>A0A383WGX8_TETOB</name>
<dbReference type="InterPro" id="IPR000184">
    <property type="entry name" value="Bac_surfAg_D15"/>
</dbReference>